<name>U5PTS4_9CAUD</name>
<keyword evidence="2" id="KW-1185">Reference proteome</keyword>
<evidence type="ECO:0008006" key="3">
    <source>
        <dbReference type="Google" id="ProtNLM"/>
    </source>
</evidence>
<sequence length="155" mass="17353">MSLNLFEVQEAIVDKIRAEFVNYEVHEDALHDDYPIRLDPNGKLRSYFVVRFGPARRTAGGGNMGNQRNDEFYSTVDLSVVAREGKIARQVMSIAHDRLEGWAPEHGEKLTGGGGTGYFTILSNDSRPTAYIVEMRFRFQYNGQSVGSAIPVPEP</sequence>
<accession>U5PTS4</accession>
<evidence type="ECO:0000313" key="1">
    <source>
        <dbReference type="EMBL" id="AGY47156.1"/>
    </source>
</evidence>
<evidence type="ECO:0000313" key="2">
    <source>
        <dbReference type="Proteomes" id="UP000017651"/>
    </source>
</evidence>
<reference evidence="1 2" key="1">
    <citation type="journal article" date="2013" name="Genome Announc.">
        <title>Complete Genome of Clavibacter michiganensis subsp. sepedonicusis Siphophage CN1A.</title>
        <authorList>
            <person name="Kongari R.R."/>
            <person name="Yao G.W."/>
            <person name="Chamakura K.R."/>
            <person name="Kuty Everett G.F."/>
        </authorList>
    </citation>
    <scope>NUCLEOTIDE SEQUENCE [LARGE SCALE GENOMIC DNA]</scope>
</reference>
<dbReference type="RefSeq" id="YP_009004259.1">
    <property type="nucleotide sequence ID" value="NC_023549.1"/>
</dbReference>
<proteinExistence type="predicted"/>
<organism evidence="1 2">
    <name type="scientific">Clavibacter phage CN1A</name>
    <dbReference type="NCBI Taxonomy" id="1406793"/>
    <lineage>
        <taxon>Viruses</taxon>
        <taxon>Duplodnaviria</taxon>
        <taxon>Heunggongvirae</taxon>
        <taxon>Uroviricota</taxon>
        <taxon>Caudoviricetes</taxon>
        <taxon>Cinunavirus</taxon>
        <taxon>Cinunavirus CN1A</taxon>
    </lineage>
</organism>
<dbReference type="EMBL" id="KF669650">
    <property type="protein sequence ID" value="AGY47156.1"/>
    <property type="molecule type" value="Genomic_DNA"/>
</dbReference>
<protein>
    <recommendedName>
        <fullName evidence="3">Tail terminator</fullName>
    </recommendedName>
</protein>
<dbReference type="KEGG" id="vg:18506567"/>
<gene>
    <name evidence="1" type="ORF">CN1A_47</name>
</gene>
<dbReference type="Proteomes" id="UP000017651">
    <property type="component" value="Segment"/>
</dbReference>
<dbReference type="GeneID" id="18506567"/>